<comment type="caution">
    <text evidence="1">The sequence shown here is derived from an EMBL/GenBank/DDBJ whole genome shotgun (WGS) entry which is preliminary data.</text>
</comment>
<gene>
    <name evidence="1" type="ORF">F4821DRAFT_59402</name>
</gene>
<proteinExistence type="predicted"/>
<organism evidence="1 2">
    <name type="scientific">Hypoxylon rubiginosum</name>
    <dbReference type="NCBI Taxonomy" id="110542"/>
    <lineage>
        <taxon>Eukaryota</taxon>
        <taxon>Fungi</taxon>
        <taxon>Dikarya</taxon>
        <taxon>Ascomycota</taxon>
        <taxon>Pezizomycotina</taxon>
        <taxon>Sordariomycetes</taxon>
        <taxon>Xylariomycetidae</taxon>
        <taxon>Xylariales</taxon>
        <taxon>Hypoxylaceae</taxon>
        <taxon>Hypoxylon</taxon>
    </lineage>
</organism>
<dbReference type="Proteomes" id="UP001497680">
    <property type="component" value="Unassembled WGS sequence"/>
</dbReference>
<reference evidence="1 2" key="1">
    <citation type="journal article" date="2022" name="New Phytol.">
        <title>Ecological generalism drives hyperdiversity of secondary metabolite gene clusters in xylarialean endophytes.</title>
        <authorList>
            <person name="Franco M.E.E."/>
            <person name="Wisecaver J.H."/>
            <person name="Arnold A.E."/>
            <person name="Ju Y.M."/>
            <person name="Slot J.C."/>
            <person name="Ahrendt S."/>
            <person name="Moore L.P."/>
            <person name="Eastman K.E."/>
            <person name="Scott K."/>
            <person name="Konkel Z."/>
            <person name="Mondo S.J."/>
            <person name="Kuo A."/>
            <person name="Hayes R.D."/>
            <person name="Haridas S."/>
            <person name="Andreopoulos B."/>
            <person name="Riley R."/>
            <person name="LaButti K."/>
            <person name="Pangilinan J."/>
            <person name="Lipzen A."/>
            <person name="Amirebrahimi M."/>
            <person name="Yan J."/>
            <person name="Adam C."/>
            <person name="Keymanesh K."/>
            <person name="Ng V."/>
            <person name="Louie K."/>
            <person name="Northen T."/>
            <person name="Drula E."/>
            <person name="Henrissat B."/>
            <person name="Hsieh H.M."/>
            <person name="Youens-Clark K."/>
            <person name="Lutzoni F."/>
            <person name="Miadlikowska J."/>
            <person name="Eastwood D.C."/>
            <person name="Hamelin R.C."/>
            <person name="Grigoriev I.V."/>
            <person name="U'Ren J.M."/>
        </authorList>
    </citation>
    <scope>NUCLEOTIDE SEQUENCE [LARGE SCALE GENOMIC DNA]</scope>
    <source>
        <strain evidence="1 2">ER1909</strain>
    </source>
</reference>
<evidence type="ECO:0000313" key="1">
    <source>
        <dbReference type="EMBL" id="KAI6080421.1"/>
    </source>
</evidence>
<dbReference type="EMBL" id="MU394445">
    <property type="protein sequence ID" value="KAI6080421.1"/>
    <property type="molecule type" value="Genomic_DNA"/>
</dbReference>
<accession>A0ACC0CJ66</accession>
<evidence type="ECO:0000313" key="2">
    <source>
        <dbReference type="Proteomes" id="UP001497680"/>
    </source>
</evidence>
<sequence length="223" mass="25210">MALGTLYIHHPSARTPAILAIAKEYGVELDIVHADTHGGENYDKLIQFNSLAQIPVFVGPDGFILTECIPIALYITGQSETTTLLGSNQKEYYQIIQWMSMINSEMLPNIGGVMLPLLGRTPPVRQNSEDCLRRFHIGCKRLDTHLQKHRYLVGDQVTLADLFSTGAIIFAVKIFHKVLEAKYPRLLSWFHEVYEIPMFKSIVGEFEPMDIPVPMLPEEQVTN</sequence>
<protein>
    <submittedName>
        <fullName evidence="1">Glutathione S-transferase</fullName>
    </submittedName>
</protein>
<name>A0ACC0CJ66_9PEZI</name>
<keyword evidence="2" id="KW-1185">Reference proteome</keyword>